<dbReference type="OrthoDB" id="2148359at2"/>
<evidence type="ECO:0000313" key="5">
    <source>
        <dbReference type="Proteomes" id="UP000281813"/>
    </source>
</evidence>
<feature type="domain" description="WxL Interacting Protein peptidoglycan binding" evidence="2">
    <location>
        <begin position="32"/>
        <end position="150"/>
    </location>
</feature>
<keyword evidence="1" id="KW-1133">Transmembrane helix</keyword>
<dbReference type="EMBL" id="RBZO01000042">
    <property type="protein sequence ID" value="RKQ12466.1"/>
    <property type="molecule type" value="Genomic_DNA"/>
</dbReference>
<feature type="domain" description="WxL Interacting Protein host binding" evidence="3">
    <location>
        <begin position="168"/>
        <end position="297"/>
    </location>
</feature>
<dbReference type="InterPro" id="IPR036156">
    <property type="entry name" value="Beta-gal/glucu_dom_sf"/>
</dbReference>
<dbReference type="Pfam" id="PF11797">
    <property type="entry name" value="WxLIP_HBD"/>
    <property type="match status" value="1"/>
</dbReference>
<reference evidence="4 5" key="1">
    <citation type="journal article" date="2015" name="Antonie Van Leeuwenhoek">
        <title>Oceanobacillus bengalensis sp. nov., a bacterium isolated from seawater of the Bay of Bengal.</title>
        <authorList>
            <person name="Yongchang O."/>
            <person name="Xiang W."/>
            <person name="Wang G."/>
        </authorList>
    </citation>
    <scope>NUCLEOTIDE SEQUENCE [LARGE SCALE GENOMIC DNA]</scope>
    <source>
        <strain evidence="4 5">MCCC 1K00260</strain>
    </source>
</reference>
<accession>A0A494YS27</accession>
<dbReference type="Proteomes" id="UP000281813">
    <property type="component" value="Unassembled WGS sequence"/>
</dbReference>
<organism evidence="4 5">
    <name type="scientific">Oceanobacillus bengalensis</name>
    <dbReference type="NCBI Taxonomy" id="1435466"/>
    <lineage>
        <taxon>Bacteria</taxon>
        <taxon>Bacillati</taxon>
        <taxon>Bacillota</taxon>
        <taxon>Bacilli</taxon>
        <taxon>Bacillales</taxon>
        <taxon>Bacillaceae</taxon>
        <taxon>Oceanobacillus</taxon>
    </lineage>
</organism>
<gene>
    <name evidence="4" type="ORF">D8M05_18150</name>
</gene>
<sequence>MLRSILFTIILFICSPVYHYISAQEEDLPLVIEPLYPDSQIPETIGYFDMTVEPGDREEIGVRITNENNREVKVNIQSANAYTYPTGGIVYDLEIDTENTSLLEDAIRLADYIEVEEAITIPALSSVDIPINITVPDIEGETILGGIRISTFSEEGEQTEAEEGTANFVINTETIHAIAVQLNLPKSLESEFSLGQAGFISNSAQVFIEMFNKAHKIQDNILGEYRVTNNKGEEIFEGEFGPFNMAPNTKIRYPFNWNNETLDDGDYVLDMEVTIDDETIKASENFTIHNEDVEEYAERTEPIVPEARTNKIPTWMWGGGIILFGIIMFTMGRRK</sequence>
<feature type="transmembrane region" description="Helical" evidence="1">
    <location>
        <begin position="315"/>
        <end position="332"/>
    </location>
</feature>
<protein>
    <submittedName>
        <fullName evidence="4">DUF916 domain-containing protein</fullName>
    </submittedName>
</protein>
<dbReference type="AlphaFoldDB" id="A0A494YS27"/>
<evidence type="ECO:0000313" key="4">
    <source>
        <dbReference type="EMBL" id="RKQ12466.1"/>
    </source>
</evidence>
<dbReference type="SUPFAM" id="SSF49303">
    <property type="entry name" value="beta-Galactosidase/glucuronidase domain"/>
    <property type="match status" value="1"/>
</dbReference>
<dbReference type="InterPro" id="IPR021759">
    <property type="entry name" value="WxLIP_HBD"/>
</dbReference>
<keyword evidence="5" id="KW-1185">Reference proteome</keyword>
<evidence type="ECO:0000259" key="2">
    <source>
        <dbReference type="Pfam" id="PF06030"/>
    </source>
</evidence>
<keyword evidence="1" id="KW-0472">Membrane</keyword>
<name>A0A494YS27_9BACI</name>
<dbReference type="Pfam" id="PF06030">
    <property type="entry name" value="WxLIP_PGBD"/>
    <property type="match status" value="1"/>
</dbReference>
<evidence type="ECO:0000259" key="3">
    <source>
        <dbReference type="Pfam" id="PF11797"/>
    </source>
</evidence>
<proteinExistence type="predicted"/>
<comment type="caution">
    <text evidence="4">The sequence shown here is derived from an EMBL/GenBank/DDBJ whole genome shotgun (WGS) entry which is preliminary data.</text>
</comment>
<dbReference type="InterPro" id="IPR010317">
    <property type="entry name" value="WxLIP_PGBD"/>
</dbReference>
<keyword evidence="1" id="KW-0812">Transmembrane</keyword>
<evidence type="ECO:0000256" key="1">
    <source>
        <dbReference type="SAM" id="Phobius"/>
    </source>
</evidence>